<gene>
    <name evidence="1" type="ORF">N3K66_004665</name>
</gene>
<evidence type="ECO:0000313" key="1">
    <source>
        <dbReference type="EMBL" id="KAI9900403.1"/>
    </source>
</evidence>
<dbReference type="Proteomes" id="UP001163324">
    <property type="component" value="Chromosome 4"/>
</dbReference>
<proteinExistence type="predicted"/>
<reference evidence="1" key="1">
    <citation type="submission" date="2022-10" db="EMBL/GenBank/DDBJ databases">
        <title>Complete Genome of Trichothecium roseum strain YXFP-22015, a Plant Pathogen Isolated from Citrus.</title>
        <authorList>
            <person name="Wang Y."/>
            <person name="Zhu L."/>
        </authorList>
    </citation>
    <scope>NUCLEOTIDE SEQUENCE</scope>
    <source>
        <strain evidence="1">YXFP-22015</strain>
    </source>
</reference>
<organism evidence="1 2">
    <name type="scientific">Trichothecium roseum</name>
    <dbReference type="NCBI Taxonomy" id="47278"/>
    <lineage>
        <taxon>Eukaryota</taxon>
        <taxon>Fungi</taxon>
        <taxon>Dikarya</taxon>
        <taxon>Ascomycota</taxon>
        <taxon>Pezizomycotina</taxon>
        <taxon>Sordariomycetes</taxon>
        <taxon>Hypocreomycetidae</taxon>
        <taxon>Hypocreales</taxon>
        <taxon>Hypocreales incertae sedis</taxon>
        <taxon>Trichothecium</taxon>
    </lineage>
</organism>
<keyword evidence="2" id="KW-1185">Reference proteome</keyword>
<evidence type="ECO:0000313" key="2">
    <source>
        <dbReference type="Proteomes" id="UP001163324"/>
    </source>
</evidence>
<sequence length="227" mass="22857">MKVSALIIAGASLAAAAPQKVPEDVPINCAQANANYCMDGDIILRCNAQALGIRSRCSADLRGQPPQKGVASCWQSDEEAGDAACAKNCVVYAEEAFTLDADECSPIFIEDPEHPPSNTTPAPTTPSPGPPAPTTPIPPAPVVPSLVTPVPLPTPNGTIPQPPPTGPQPTGPVPVPTGPEPTGEPTNVPQPPPSSPTEPAPVPTAGAAVVLPGAFLAGLGMVAAYLI</sequence>
<protein>
    <submittedName>
        <fullName evidence="1">Uncharacterized protein</fullName>
    </submittedName>
</protein>
<name>A0ACC0V3K9_9HYPO</name>
<accession>A0ACC0V3K9</accession>
<comment type="caution">
    <text evidence="1">The sequence shown here is derived from an EMBL/GenBank/DDBJ whole genome shotgun (WGS) entry which is preliminary data.</text>
</comment>
<dbReference type="EMBL" id="CM047943">
    <property type="protein sequence ID" value="KAI9900403.1"/>
    <property type="molecule type" value="Genomic_DNA"/>
</dbReference>